<dbReference type="InterPro" id="IPR012296">
    <property type="entry name" value="Nuclease_put_TT1808"/>
</dbReference>
<evidence type="ECO:0000313" key="2">
    <source>
        <dbReference type="EMBL" id="SIR08455.1"/>
    </source>
</evidence>
<organism evidence="3 5">
    <name type="scientific">Chryseobacterium indoltheticum</name>
    <dbReference type="NCBI Taxonomy" id="254"/>
    <lineage>
        <taxon>Bacteria</taxon>
        <taxon>Pseudomonadati</taxon>
        <taxon>Bacteroidota</taxon>
        <taxon>Flavobacteriia</taxon>
        <taxon>Flavobacteriales</taxon>
        <taxon>Weeksellaceae</taxon>
        <taxon>Chryseobacterium group</taxon>
        <taxon>Chryseobacterium</taxon>
    </lineage>
</organism>
<reference evidence="3 5" key="2">
    <citation type="submission" date="2018-06" db="EMBL/GenBank/DDBJ databases">
        <authorList>
            <consortium name="Pathogen Informatics"/>
            <person name="Doyle S."/>
        </authorList>
    </citation>
    <scope>NUCLEOTIDE SEQUENCE [LARGE SCALE GENOMIC DNA]</scope>
    <source>
        <strain evidence="3 5">NCTC13560</strain>
    </source>
</reference>
<feature type="domain" description="Putative restriction endonuclease" evidence="1">
    <location>
        <begin position="34"/>
        <end position="200"/>
    </location>
</feature>
<keyword evidence="2" id="KW-0255">Endonuclease</keyword>
<dbReference type="Pfam" id="PF05685">
    <property type="entry name" value="Uma2"/>
    <property type="match status" value="1"/>
</dbReference>
<dbReference type="Proteomes" id="UP000185725">
    <property type="component" value="Unassembled WGS sequence"/>
</dbReference>
<accession>A0A381F5N2</accession>
<dbReference type="InterPro" id="IPR008538">
    <property type="entry name" value="Uma2"/>
</dbReference>
<dbReference type="EMBL" id="UFVS01000001">
    <property type="protein sequence ID" value="SUX41807.1"/>
    <property type="molecule type" value="Genomic_DNA"/>
</dbReference>
<reference evidence="2 4" key="1">
    <citation type="submission" date="2017-01" db="EMBL/GenBank/DDBJ databases">
        <authorList>
            <person name="Varghese N."/>
            <person name="Submissions S."/>
        </authorList>
    </citation>
    <scope>NUCLEOTIDE SEQUENCE [LARGE SCALE GENOMIC DNA]</scope>
    <source>
        <strain evidence="2 4">ATCC 27950</strain>
    </source>
</reference>
<keyword evidence="2" id="KW-0540">Nuclease</keyword>
<evidence type="ECO:0000259" key="1">
    <source>
        <dbReference type="Pfam" id="PF05685"/>
    </source>
</evidence>
<dbReference type="EMBL" id="FTMF01000012">
    <property type="protein sequence ID" value="SIR08455.1"/>
    <property type="molecule type" value="Genomic_DNA"/>
</dbReference>
<evidence type="ECO:0000313" key="5">
    <source>
        <dbReference type="Proteomes" id="UP000255231"/>
    </source>
</evidence>
<dbReference type="CDD" id="cd06260">
    <property type="entry name" value="DUF820-like"/>
    <property type="match status" value="1"/>
</dbReference>
<evidence type="ECO:0000313" key="3">
    <source>
        <dbReference type="EMBL" id="SUX41807.1"/>
    </source>
</evidence>
<gene>
    <name evidence="3" type="ORF">NCTC13560_00615</name>
    <name evidence="2" type="ORF">SAMN05421682_11239</name>
</gene>
<sequence>MTNFDFMENFVTDINDLDLKKTYTYSDYILWKFKERVELIKGKIFKMSPAPNISHQEISRNINRILDHYFFNKSCKVFYAPLDVLLTDKKKSSEENEIYTVVQPDLCVICDLEKIADGKKCVGAPDLVIEILSPGNSKKEMDSKFDLYQESGVLEYWLVYPEEKSINIFVLKDNKYIGLKPVSEGQILTSYIFPELKADMDKIFI</sequence>
<dbReference type="Proteomes" id="UP000255231">
    <property type="component" value="Unassembled WGS sequence"/>
</dbReference>
<name>A0A381F5N2_9FLAO</name>
<dbReference type="PANTHER" id="PTHR36558:SF1">
    <property type="entry name" value="RESTRICTION ENDONUCLEASE DOMAIN-CONTAINING PROTEIN-RELATED"/>
    <property type="match status" value="1"/>
</dbReference>
<proteinExistence type="predicted"/>
<dbReference type="SUPFAM" id="SSF52980">
    <property type="entry name" value="Restriction endonuclease-like"/>
    <property type="match status" value="1"/>
</dbReference>
<dbReference type="Gene3D" id="3.90.1570.10">
    <property type="entry name" value="tt1808, chain A"/>
    <property type="match status" value="1"/>
</dbReference>
<keyword evidence="4" id="KW-1185">Reference proteome</keyword>
<dbReference type="InterPro" id="IPR011335">
    <property type="entry name" value="Restrct_endonuc-II-like"/>
</dbReference>
<dbReference type="PANTHER" id="PTHR36558">
    <property type="entry name" value="GLR1098 PROTEIN"/>
    <property type="match status" value="1"/>
</dbReference>
<keyword evidence="2" id="KW-0378">Hydrolase</keyword>
<dbReference type="GO" id="GO:0004519">
    <property type="term" value="F:endonuclease activity"/>
    <property type="evidence" value="ECO:0007669"/>
    <property type="project" value="UniProtKB-KW"/>
</dbReference>
<evidence type="ECO:0000313" key="4">
    <source>
        <dbReference type="Proteomes" id="UP000185725"/>
    </source>
</evidence>
<dbReference type="AlphaFoldDB" id="A0A381F5N2"/>
<protein>
    <submittedName>
        <fullName evidence="2">Endonuclease, Uma2 family (Restriction endonuclease fold)</fullName>
    </submittedName>
    <submittedName>
        <fullName evidence="3">Uncharacterized protein conserved in cyanobacteria</fullName>
    </submittedName>
</protein>